<protein>
    <submittedName>
        <fullName evidence="2">Heterokaryon incompatibility protein-domain-containing protein</fullName>
    </submittedName>
</protein>
<gene>
    <name evidence="2" type="ORF">B0J13DRAFT_402187</name>
</gene>
<organism evidence="2 3">
    <name type="scientific">Dactylonectria estremocensis</name>
    <dbReference type="NCBI Taxonomy" id="1079267"/>
    <lineage>
        <taxon>Eukaryota</taxon>
        <taxon>Fungi</taxon>
        <taxon>Dikarya</taxon>
        <taxon>Ascomycota</taxon>
        <taxon>Pezizomycotina</taxon>
        <taxon>Sordariomycetes</taxon>
        <taxon>Hypocreomycetidae</taxon>
        <taxon>Hypocreales</taxon>
        <taxon>Nectriaceae</taxon>
        <taxon>Dactylonectria</taxon>
    </lineage>
</organism>
<sequence length="393" mass="44156">STGSAKNLQLANMWLNQCQDTHSQCKVNHSSASKNPLPTRLINVEQASRPFLEETKAHTKGQYVALSYAWGEGKRVLTLKSNYTAHQKCLPVEGLPQTFADAIKVTRALKYKYIWIDAFCIIQFDQQDLDRELPKMGDIYRYADFTIYSEGAKSSHAGIFFTRDPRLYRPCKIPLAIITDTGVSKGEVTVATTWNGQDYLKSRGWILQERVLSSRCLIFGQQMAWACTMGHAQETRPVLQPKRSLPQSSTAWLRSHFDVWYAMLEEYGDKELSFETDNIPALSGLAALFHEAHNTTYLAGLWKEDLHHGLAWYVALNDERPVCDKADGPSWSWASVGKIRIKFRSWRRTSGLLQGTGADVLGVTYDVSGITNPYGLVSEGSIGLNAPLRQAIL</sequence>
<dbReference type="PANTHER" id="PTHR33112">
    <property type="entry name" value="DOMAIN PROTEIN, PUTATIVE-RELATED"/>
    <property type="match status" value="1"/>
</dbReference>
<evidence type="ECO:0000313" key="2">
    <source>
        <dbReference type="EMBL" id="KAH7136886.1"/>
    </source>
</evidence>
<dbReference type="InterPro" id="IPR010730">
    <property type="entry name" value="HET"/>
</dbReference>
<proteinExistence type="predicted"/>
<dbReference type="OrthoDB" id="5125733at2759"/>
<dbReference type="AlphaFoldDB" id="A0A9P9EHT1"/>
<comment type="caution">
    <text evidence="2">The sequence shown here is derived from an EMBL/GenBank/DDBJ whole genome shotgun (WGS) entry which is preliminary data.</text>
</comment>
<feature type="domain" description="Heterokaryon incompatibility" evidence="1">
    <location>
        <begin position="63"/>
        <end position="209"/>
    </location>
</feature>
<keyword evidence="3" id="KW-1185">Reference proteome</keyword>
<feature type="non-terminal residue" evidence="2">
    <location>
        <position position="1"/>
    </location>
</feature>
<accession>A0A9P9EHT1</accession>
<reference evidence="2" key="1">
    <citation type="journal article" date="2021" name="Nat. Commun.">
        <title>Genetic determinants of endophytism in the Arabidopsis root mycobiome.</title>
        <authorList>
            <person name="Mesny F."/>
            <person name="Miyauchi S."/>
            <person name="Thiergart T."/>
            <person name="Pickel B."/>
            <person name="Atanasova L."/>
            <person name="Karlsson M."/>
            <person name="Huettel B."/>
            <person name="Barry K.W."/>
            <person name="Haridas S."/>
            <person name="Chen C."/>
            <person name="Bauer D."/>
            <person name="Andreopoulos W."/>
            <person name="Pangilinan J."/>
            <person name="LaButti K."/>
            <person name="Riley R."/>
            <person name="Lipzen A."/>
            <person name="Clum A."/>
            <person name="Drula E."/>
            <person name="Henrissat B."/>
            <person name="Kohler A."/>
            <person name="Grigoriev I.V."/>
            <person name="Martin F.M."/>
            <person name="Hacquard S."/>
        </authorList>
    </citation>
    <scope>NUCLEOTIDE SEQUENCE</scope>
    <source>
        <strain evidence="2">MPI-CAGE-AT-0021</strain>
    </source>
</reference>
<dbReference type="PANTHER" id="PTHR33112:SF16">
    <property type="entry name" value="HETEROKARYON INCOMPATIBILITY DOMAIN-CONTAINING PROTEIN"/>
    <property type="match status" value="1"/>
</dbReference>
<evidence type="ECO:0000313" key="3">
    <source>
        <dbReference type="Proteomes" id="UP000717696"/>
    </source>
</evidence>
<name>A0A9P9EHT1_9HYPO</name>
<dbReference type="Pfam" id="PF06985">
    <property type="entry name" value="HET"/>
    <property type="match status" value="1"/>
</dbReference>
<dbReference type="Proteomes" id="UP000717696">
    <property type="component" value="Unassembled WGS sequence"/>
</dbReference>
<dbReference type="EMBL" id="JAGMUU010000016">
    <property type="protein sequence ID" value="KAH7136886.1"/>
    <property type="molecule type" value="Genomic_DNA"/>
</dbReference>
<feature type="non-terminal residue" evidence="2">
    <location>
        <position position="393"/>
    </location>
</feature>
<evidence type="ECO:0000259" key="1">
    <source>
        <dbReference type="Pfam" id="PF06985"/>
    </source>
</evidence>